<gene>
    <name evidence="1" type="ORF">BpHYR1_047257</name>
</gene>
<evidence type="ECO:0000313" key="1">
    <source>
        <dbReference type="EMBL" id="RNA15795.1"/>
    </source>
</evidence>
<organism evidence="1 2">
    <name type="scientific">Brachionus plicatilis</name>
    <name type="common">Marine rotifer</name>
    <name type="synonym">Brachionus muelleri</name>
    <dbReference type="NCBI Taxonomy" id="10195"/>
    <lineage>
        <taxon>Eukaryota</taxon>
        <taxon>Metazoa</taxon>
        <taxon>Spiralia</taxon>
        <taxon>Gnathifera</taxon>
        <taxon>Rotifera</taxon>
        <taxon>Eurotatoria</taxon>
        <taxon>Monogononta</taxon>
        <taxon>Pseudotrocha</taxon>
        <taxon>Ploima</taxon>
        <taxon>Brachionidae</taxon>
        <taxon>Brachionus</taxon>
    </lineage>
</organism>
<name>A0A3M7QXX7_BRAPC</name>
<evidence type="ECO:0000313" key="2">
    <source>
        <dbReference type="Proteomes" id="UP000276133"/>
    </source>
</evidence>
<reference evidence="1 2" key="1">
    <citation type="journal article" date="2018" name="Sci. Rep.">
        <title>Genomic signatures of local adaptation to the degree of environmental predictability in rotifers.</title>
        <authorList>
            <person name="Franch-Gras L."/>
            <person name="Hahn C."/>
            <person name="Garcia-Roger E.M."/>
            <person name="Carmona M.J."/>
            <person name="Serra M."/>
            <person name="Gomez A."/>
        </authorList>
    </citation>
    <scope>NUCLEOTIDE SEQUENCE [LARGE SCALE GENOMIC DNA]</scope>
    <source>
        <strain evidence="1">HYR1</strain>
    </source>
</reference>
<proteinExistence type="predicted"/>
<keyword evidence="2" id="KW-1185">Reference proteome</keyword>
<accession>A0A3M7QXX7</accession>
<dbReference type="Proteomes" id="UP000276133">
    <property type="component" value="Unassembled WGS sequence"/>
</dbReference>
<comment type="caution">
    <text evidence="1">The sequence shown here is derived from an EMBL/GenBank/DDBJ whole genome shotgun (WGS) entry which is preliminary data.</text>
</comment>
<sequence>MSVVTSEYVTSQKKYLVTKSTWSHNRQDPILTSPNPLSLRIKTNPAVSKPSKKELIITFNNSLNITLFLLNEKIGTFWRKHLTVWLSHLAFYVHFSVDPRSIFWSKPLSNRCSKSIINSDLELYFDLLYNILYLIVPQIIMVSRAGTTKKLVPRSKSEQPA</sequence>
<protein>
    <submittedName>
        <fullName evidence="1">Uncharacterized protein</fullName>
    </submittedName>
</protein>
<dbReference type="EMBL" id="REGN01004887">
    <property type="protein sequence ID" value="RNA15795.1"/>
    <property type="molecule type" value="Genomic_DNA"/>
</dbReference>
<dbReference type="AlphaFoldDB" id="A0A3M7QXX7"/>